<evidence type="ECO:0000256" key="2">
    <source>
        <dbReference type="SAM" id="MobiDB-lite"/>
    </source>
</evidence>
<evidence type="ECO:0000256" key="1">
    <source>
        <dbReference type="ARBA" id="ARBA00007865"/>
    </source>
</evidence>
<dbReference type="InterPro" id="IPR037175">
    <property type="entry name" value="KFase_sf"/>
</dbReference>
<dbReference type="PANTHER" id="PTHR34861">
    <property type="match status" value="1"/>
</dbReference>
<protein>
    <submittedName>
        <fullName evidence="3">Cyclase-like protein 2</fullName>
    </submittedName>
</protein>
<dbReference type="EMBL" id="PTQR01000060">
    <property type="protein sequence ID" value="TKX22883.1"/>
    <property type="molecule type" value="Genomic_DNA"/>
</dbReference>
<accession>A0A4U7AWJ1</accession>
<dbReference type="SUPFAM" id="SSF102198">
    <property type="entry name" value="Putative cyclase"/>
    <property type="match status" value="1"/>
</dbReference>
<dbReference type="InterPro" id="IPR007325">
    <property type="entry name" value="KFase/CYL"/>
</dbReference>
<comment type="caution">
    <text evidence="3">The sequence shown here is derived from an EMBL/GenBank/DDBJ whole genome shotgun (WGS) entry which is preliminary data.</text>
</comment>
<dbReference type="GO" id="GO:0019441">
    <property type="term" value="P:L-tryptophan catabolic process to kynurenine"/>
    <property type="evidence" value="ECO:0007669"/>
    <property type="project" value="InterPro"/>
</dbReference>
<proteinExistence type="inferred from homology"/>
<gene>
    <name evidence="3" type="ORF">C1H76_4918</name>
</gene>
<name>A0A4U7AWJ1_9PEZI</name>
<organism evidence="3 4">
    <name type="scientific">Elsinoe australis</name>
    <dbReference type="NCBI Taxonomy" id="40998"/>
    <lineage>
        <taxon>Eukaryota</taxon>
        <taxon>Fungi</taxon>
        <taxon>Dikarya</taxon>
        <taxon>Ascomycota</taxon>
        <taxon>Pezizomycotina</taxon>
        <taxon>Dothideomycetes</taxon>
        <taxon>Dothideomycetidae</taxon>
        <taxon>Myriangiales</taxon>
        <taxon>Elsinoaceae</taxon>
        <taxon>Elsinoe</taxon>
    </lineage>
</organism>
<dbReference type="Gene3D" id="3.50.30.50">
    <property type="entry name" value="Putative cyclase"/>
    <property type="match status" value="1"/>
</dbReference>
<evidence type="ECO:0000313" key="3">
    <source>
        <dbReference type="EMBL" id="TKX22883.1"/>
    </source>
</evidence>
<evidence type="ECO:0000313" key="4">
    <source>
        <dbReference type="Proteomes" id="UP000308133"/>
    </source>
</evidence>
<dbReference type="GO" id="GO:0004061">
    <property type="term" value="F:arylformamidase activity"/>
    <property type="evidence" value="ECO:0007669"/>
    <property type="project" value="InterPro"/>
</dbReference>
<dbReference type="Proteomes" id="UP000308133">
    <property type="component" value="Unassembled WGS sequence"/>
</dbReference>
<dbReference type="PANTHER" id="PTHR34861:SF11">
    <property type="entry name" value="CYCLASE"/>
    <property type="match status" value="1"/>
</dbReference>
<sequence length="342" mass="39113">MHREESFRYHSSKDMSSARPRPSFEELPLRKDDPPYSAWGLWGNDDQLGTLNHLTPDVVRAAAQEIQKGHRFSLNLRFTEPKTKMFGRENYENSHKIIKHPALLTLDDTLSFNTQLSTQWDGLRHFGYQKEQRFYNGVTLDEVYNSDKLGIQEWHKAGCIAGRGVLIDFASWAEREGVSFDPLGKDAISYDNLMRALEWQSKQSAKPIELRKGDILIVRSGHMKRVSELPAAEERTYALQEAFEITGVEQDERLLQWLWDHEIAAVAGDAPGFENFSSTKRPDWLFHEVLLAGWGCPIGEFFWLEELAKACLAECRWTFFLSASPLHVDGLIGSPANIQAIM</sequence>
<feature type="region of interest" description="Disordered" evidence="2">
    <location>
        <begin position="1"/>
        <end position="29"/>
    </location>
</feature>
<dbReference type="Pfam" id="PF04199">
    <property type="entry name" value="Cyclase"/>
    <property type="match status" value="1"/>
</dbReference>
<comment type="similarity">
    <text evidence="1">Belongs to the Cyclase 1 superfamily.</text>
</comment>
<feature type="compositionally biased region" description="Basic and acidic residues" evidence="2">
    <location>
        <begin position="1"/>
        <end position="13"/>
    </location>
</feature>
<reference evidence="3 4" key="1">
    <citation type="submission" date="2018-02" db="EMBL/GenBank/DDBJ databases">
        <title>Draft genome sequences of Elsinoe sp., causing black scab on jojoba.</title>
        <authorList>
            <person name="Stodart B."/>
            <person name="Jeffress S."/>
            <person name="Ash G."/>
            <person name="Arun Chinnappa K."/>
        </authorList>
    </citation>
    <scope>NUCLEOTIDE SEQUENCE [LARGE SCALE GENOMIC DNA]</scope>
    <source>
        <strain evidence="3 4">Hillstone_2</strain>
    </source>
</reference>
<dbReference type="AlphaFoldDB" id="A0A4U7AWJ1"/>